<keyword evidence="2" id="KW-0812">Transmembrane</keyword>
<keyword evidence="3" id="KW-1133">Transmembrane helix</keyword>
<dbReference type="Pfam" id="PF14534">
    <property type="entry name" value="DUF4440"/>
    <property type="match status" value="1"/>
</dbReference>
<dbReference type="GO" id="GO:0055085">
    <property type="term" value="P:transmembrane transport"/>
    <property type="evidence" value="ECO:0007669"/>
    <property type="project" value="InterPro"/>
</dbReference>
<dbReference type="RefSeq" id="WP_070235431.1">
    <property type="nucleotide sequence ID" value="NZ_CP017478.1"/>
</dbReference>
<evidence type="ECO:0000259" key="5">
    <source>
        <dbReference type="PROSITE" id="PS52015"/>
    </source>
</evidence>
<gene>
    <name evidence="6" type="ORF">LPB138_00770</name>
</gene>
<name>A0A1D8P456_9FLAO</name>
<evidence type="ECO:0000256" key="1">
    <source>
        <dbReference type="ARBA" id="ARBA00004167"/>
    </source>
</evidence>
<comment type="subcellular location">
    <subcellularLocation>
        <location evidence="1">Membrane</location>
        <topology evidence="1">Single-pass membrane protein</topology>
    </subcellularLocation>
</comment>
<dbReference type="InterPro" id="IPR027843">
    <property type="entry name" value="DUF4440"/>
</dbReference>
<dbReference type="OrthoDB" id="9814425at2"/>
<dbReference type="Gene3D" id="3.30.1150.10">
    <property type="match status" value="1"/>
</dbReference>
<dbReference type="SUPFAM" id="SSF54427">
    <property type="entry name" value="NTF2-like"/>
    <property type="match status" value="1"/>
</dbReference>
<dbReference type="KEGG" id="lul:LPB138_00770"/>
<dbReference type="InterPro" id="IPR032710">
    <property type="entry name" value="NTF2-like_dom_sf"/>
</dbReference>
<evidence type="ECO:0000256" key="2">
    <source>
        <dbReference type="ARBA" id="ARBA00022692"/>
    </source>
</evidence>
<dbReference type="NCBIfam" id="TIGR01352">
    <property type="entry name" value="tonB_Cterm"/>
    <property type="match status" value="1"/>
</dbReference>
<dbReference type="SUPFAM" id="SSF74653">
    <property type="entry name" value="TolA/TonB C-terminal domain"/>
    <property type="match status" value="1"/>
</dbReference>
<evidence type="ECO:0000313" key="6">
    <source>
        <dbReference type="EMBL" id="AOW19301.1"/>
    </source>
</evidence>
<reference evidence="6 7" key="1">
    <citation type="submission" date="2016-10" db="EMBL/GenBank/DDBJ databases">
        <title>Lutibacter sp. LPB0138, isolated from marine gastropod.</title>
        <authorList>
            <person name="Kim E."/>
            <person name="Yi H."/>
        </authorList>
    </citation>
    <scope>NUCLEOTIDE SEQUENCE [LARGE SCALE GENOMIC DNA]</scope>
    <source>
        <strain evidence="6 7">LPB0138</strain>
    </source>
</reference>
<dbReference type="Pfam" id="PF03544">
    <property type="entry name" value="TonB_C"/>
    <property type="match status" value="1"/>
</dbReference>
<dbReference type="InterPro" id="IPR037682">
    <property type="entry name" value="TonB_C"/>
</dbReference>
<evidence type="ECO:0000313" key="7">
    <source>
        <dbReference type="Proteomes" id="UP000176050"/>
    </source>
</evidence>
<dbReference type="Proteomes" id="UP000176050">
    <property type="component" value="Chromosome"/>
</dbReference>
<keyword evidence="4" id="KW-0472">Membrane</keyword>
<protein>
    <recommendedName>
        <fullName evidence="5">TonB C-terminal domain-containing protein</fullName>
    </recommendedName>
</protein>
<proteinExistence type="predicted"/>
<dbReference type="AlphaFoldDB" id="A0A1D8P456"/>
<evidence type="ECO:0000256" key="4">
    <source>
        <dbReference type="ARBA" id="ARBA00023136"/>
    </source>
</evidence>
<feature type="domain" description="TonB C-terminal" evidence="5">
    <location>
        <begin position="195"/>
        <end position="285"/>
    </location>
</feature>
<dbReference type="PROSITE" id="PS52015">
    <property type="entry name" value="TONB_CTD"/>
    <property type="match status" value="1"/>
</dbReference>
<keyword evidence="7" id="KW-1185">Reference proteome</keyword>
<sequence>MKHSTIFSQSFIIILLITIGCDTNKKVSTVEFRNNDTTFNIASMKEFIKEKTIKFTNAHIIGDTVFLNNTFTTDAKIFAPNSDLVIGRDAISTINSERVNFGIKEFTEKSLYFYGNENYLIDEGNYYLRYGEKNIIDQGKYITIWKKEDGDWKIFSNIWNTSLPILTADLIATNEDIIINENNPDPNDFINVDKEPIPTNLNSIRAAIGYPTAAKNAEIEGKVIVRILVGKDGDYIKHITIRNSHAILNKAIEPHLVNLKFTPALKDGKPLKYWVTIPFDFKLLK</sequence>
<dbReference type="EMBL" id="CP017478">
    <property type="protein sequence ID" value="AOW19301.1"/>
    <property type="molecule type" value="Genomic_DNA"/>
</dbReference>
<dbReference type="InterPro" id="IPR006260">
    <property type="entry name" value="TonB/TolA_C"/>
</dbReference>
<dbReference type="GO" id="GO:0016020">
    <property type="term" value="C:membrane"/>
    <property type="evidence" value="ECO:0007669"/>
    <property type="project" value="UniProtKB-SubCell"/>
</dbReference>
<evidence type="ECO:0000256" key="3">
    <source>
        <dbReference type="ARBA" id="ARBA00022989"/>
    </source>
</evidence>
<dbReference type="PROSITE" id="PS51257">
    <property type="entry name" value="PROKAR_LIPOPROTEIN"/>
    <property type="match status" value="1"/>
</dbReference>
<accession>A0A1D8P456</accession>
<organism evidence="6 7">
    <name type="scientific">Urechidicola croceus</name>
    <dbReference type="NCBI Taxonomy" id="1850246"/>
    <lineage>
        <taxon>Bacteria</taxon>
        <taxon>Pseudomonadati</taxon>
        <taxon>Bacteroidota</taxon>
        <taxon>Flavobacteriia</taxon>
        <taxon>Flavobacteriales</taxon>
        <taxon>Flavobacteriaceae</taxon>
        <taxon>Urechidicola</taxon>
    </lineage>
</organism>
<dbReference type="Gene3D" id="3.10.450.50">
    <property type="match status" value="1"/>
</dbReference>